<dbReference type="PANTHER" id="PTHR11640">
    <property type="entry name" value="NEPHRIN"/>
    <property type="match status" value="1"/>
</dbReference>
<feature type="domain" description="Ig-like" evidence="11">
    <location>
        <begin position="54"/>
        <end position="140"/>
    </location>
</feature>
<evidence type="ECO:0000256" key="9">
    <source>
        <dbReference type="SAM" id="Phobius"/>
    </source>
</evidence>
<dbReference type="Gene3D" id="2.60.40.10">
    <property type="entry name" value="Immunoglobulins"/>
    <property type="match status" value="2"/>
</dbReference>
<dbReference type="SMART" id="SM00409">
    <property type="entry name" value="IG"/>
    <property type="match status" value="1"/>
</dbReference>
<reference evidence="12 13" key="1">
    <citation type="submission" date="2019-09" db="EMBL/GenBank/DDBJ databases">
        <title>Bird 10,000 Genomes (B10K) Project - Family phase.</title>
        <authorList>
            <person name="Zhang G."/>
        </authorList>
    </citation>
    <scope>NUCLEOTIDE SEQUENCE [LARGE SCALE GENOMIC DNA]</scope>
    <source>
        <strain evidence="12">B10K-DU-029-28</strain>
    </source>
</reference>
<keyword evidence="3" id="KW-0677">Repeat</keyword>
<dbReference type="Proteomes" id="UP000528690">
    <property type="component" value="Unassembled WGS sequence"/>
</dbReference>
<gene>
    <name evidence="12" type="primary">Ntrk1_0</name>
    <name evidence="12" type="ORF">ANHRUF_R10040</name>
</gene>
<dbReference type="InterPro" id="IPR051275">
    <property type="entry name" value="Cell_adhesion_signaling"/>
</dbReference>
<evidence type="ECO:0000256" key="6">
    <source>
        <dbReference type="ARBA" id="ARBA00023180"/>
    </source>
</evidence>
<keyword evidence="7" id="KW-0393">Immunoglobulin domain</keyword>
<protein>
    <submittedName>
        <fullName evidence="12">NTRK1 factor</fullName>
    </submittedName>
</protein>
<keyword evidence="9" id="KW-1133">Transmembrane helix</keyword>
<evidence type="ECO:0000256" key="5">
    <source>
        <dbReference type="ARBA" id="ARBA00023157"/>
    </source>
</evidence>
<evidence type="ECO:0000256" key="1">
    <source>
        <dbReference type="ARBA" id="ARBA00004479"/>
    </source>
</evidence>
<evidence type="ECO:0000256" key="7">
    <source>
        <dbReference type="ARBA" id="ARBA00023319"/>
    </source>
</evidence>
<dbReference type="AlphaFoldDB" id="A0A7L3G5B7"/>
<dbReference type="InterPro" id="IPR036179">
    <property type="entry name" value="Ig-like_dom_sf"/>
</dbReference>
<keyword evidence="4 9" id="KW-0472">Membrane</keyword>
<dbReference type="OrthoDB" id="10005095at2759"/>
<evidence type="ECO:0000256" key="3">
    <source>
        <dbReference type="ARBA" id="ARBA00022737"/>
    </source>
</evidence>
<dbReference type="GO" id="GO:0005030">
    <property type="term" value="F:neurotrophin receptor activity"/>
    <property type="evidence" value="ECO:0007669"/>
    <property type="project" value="InterPro"/>
</dbReference>
<proteinExistence type="predicted"/>
<dbReference type="PRINTS" id="PR01940">
    <property type="entry name" value="NTKRECEPTOR1"/>
</dbReference>
<keyword evidence="5" id="KW-1015">Disulfide bond</keyword>
<keyword evidence="9" id="KW-0812">Transmembrane</keyword>
<dbReference type="Pfam" id="PF18613">
    <property type="entry name" value="TrkA_TMD"/>
    <property type="match status" value="1"/>
</dbReference>
<dbReference type="InterPro" id="IPR013783">
    <property type="entry name" value="Ig-like_fold"/>
</dbReference>
<comment type="subcellular location">
    <subcellularLocation>
        <location evidence="1">Membrane</location>
        <topology evidence="1">Single-pass type I membrane protein</topology>
    </subcellularLocation>
</comment>
<dbReference type="PROSITE" id="PS50835">
    <property type="entry name" value="IG_LIKE"/>
    <property type="match status" value="1"/>
</dbReference>
<sequence>ILVGNPFNCSCGIHWLQLWQNGSRAELGNQSLGCWEGSVLVPLGSQPLRACEPPTIRIEHPEAVLRQGDSVNLTCRIAAEPPATGEWVLPEVGPELFILSDWEIVLEISNISSNLNHKDLTCRAENVVGPAEDSVMLNVTFPPVILLLQEAIPRHFWCIPFSVDSNPVPSIRWLFNGTALVEGPYIHTYIMEYEHNSTILHGCLQLNRPTHVNNGNYTLLVHNPLGFAARSVQGRFMENPFSFSPEEPIPGRCRQTPRRAGGLPRSPVSAEEMRHIKRVVSVAVALAVFACLFLSVLLIVLNKCGRRSKFGINRSAVLAQEDDLAMSLHFMNLGGSPLSSAESKLEGLKSNFIENPQYFCNACVHHVQRRDIVLKWELGEGAFGKVYLAECYNLLLEQEKMLVGWGWQPWRGGGGGQRRADAVCQQALKEVTESTRLDFQREAELLTVLQHEHIVKFYGVCTEGEPLIMVFEYMKHGDLNRFLR</sequence>
<dbReference type="Gene3D" id="3.30.200.20">
    <property type="entry name" value="Phosphorylase Kinase, domain 1"/>
    <property type="match status" value="1"/>
</dbReference>
<dbReference type="Pfam" id="PF07714">
    <property type="entry name" value="PK_Tyr_Ser-Thr"/>
    <property type="match status" value="1"/>
</dbReference>
<dbReference type="InterPro" id="IPR011009">
    <property type="entry name" value="Kinase-like_dom_sf"/>
</dbReference>
<dbReference type="GO" id="GO:0007169">
    <property type="term" value="P:cell surface receptor protein tyrosine kinase signaling pathway"/>
    <property type="evidence" value="ECO:0007669"/>
    <property type="project" value="InterPro"/>
</dbReference>
<evidence type="ECO:0000313" key="12">
    <source>
        <dbReference type="EMBL" id="NXT88333.1"/>
    </source>
</evidence>
<evidence type="ECO:0000256" key="8">
    <source>
        <dbReference type="SAM" id="MobiDB-lite"/>
    </source>
</evidence>
<keyword evidence="6" id="KW-0325">Glycoprotein</keyword>
<dbReference type="PRINTS" id="PR01939">
    <property type="entry name" value="NTKRECEPTOR"/>
</dbReference>
<evidence type="ECO:0000259" key="11">
    <source>
        <dbReference type="PROSITE" id="PS50835"/>
    </source>
</evidence>
<comment type="caution">
    <text evidence="12">The sequence shown here is derived from an EMBL/GenBank/DDBJ whole genome shotgun (WGS) entry which is preliminary data.</text>
</comment>
<dbReference type="GO" id="GO:0005886">
    <property type="term" value="C:plasma membrane"/>
    <property type="evidence" value="ECO:0007669"/>
    <property type="project" value="InterPro"/>
</dbReference>
<dbReference type="SMART" id="SM00082">
    <property type="entry name" value="LRRCT"/>
    <property type="match status" value="1"/>
</dbReference>
<dbReference type="FunFam" id="2.60.40.10:FF:000522">
    <property type="entry name" value="Tyrosine-protein kinase receptor"/>
    <property type="match status" value="1"/>
</dbReference>
<dbReference type="PROSITE" id="PS50011">
    <property type="entry name" value="PROTEIN_KINASE_DOM"/>
    <property type="match status" value="1"/>
</dbReference>
<evidence type="ECO:0000259" key="10">
    <source>
        <dbReference type="PROSITE" id="PS50011"/>
    </source>
</evidence>
<dbReference type="GO" id="GO:0005524">
    <property type="term" value="F:ATP binding"/>
    <property type="evidence" value="ECO:0007669"/>
    <property type="project" value="InterPro"/>
</dbReference>
<evidence type="ECO:0000256" key="2">
    <source>
        <dbReference type="ARBA" id="ARBA00022614"/>
    </source>
</evidence>
<dbReference type="InterPro" id="IPR000483">
    <property type="entry name" value="Cys-rich_flank_reg_C"/>
</dbReference>
<evidence type="ECO:0000313" key="13">
    <source>
        <dbReference type="Proteomes" id="UP000528690"/>
    </source>
</evidence>
<dbReference type="SUPFAM" id="SSF56112">
    <property type="entry name" value="Protein kinase-like (PK-like)"/>
    <property type="match status" value="1"/>
</dbReference>
<keyword evidence="13" id="KW-1185">Reference proteome</keyword>
<dbReference type="InterPro" id="IPR003599">
    <property type="entry name" value="Ig_sub"/>
</dbReference>
<dbReference type="Pfam" id="PF16920">
    <property type="entry name" value="LRRCT_2"/>
    <property type="match status" value="1"/>
</dbReference>
<feature type="region of interest" description="Disordered" evidence="8">
    <location>
        <begin position="247"/>
        <end position="266"/>
    </location>
</feature>
<dbReference type="InterPro" id="IPR000719">
    <property type="entry name" value="Prot_kinase_dom"/>
</dbReference>
<dbReference type="InterPro" id="IPR007110">
    <property type="entry name" value="Ig-like_dom"/>
</dbReference>
<dbReference type="InterPro" id="IPR020777">
    <property type="entry name" value="NTRK"/>
</dbReference>
<feature type="transmembrane region" description="Helical" evidence="9">
    <location>
        <begin position="279"/>
        <end position="301"/>
    </location>
</feature>
<dbReference type="GO" id="GO:0004714">
    <property type="term" value="F:transmembrane receptor protein tyrosine kinase activity"/>
    <property type="evidence" value="ECO:0007669"/>
    <property type="project" value="InterPro"/>
</dbReference>
<dbReference type="InterPro" id="IPR040665">
    <property type="entry name" value="TrkA_TMD"/>
</dbReference>
<dbReference type="EMBL" id="VZTV01023268">
    <property type="protein sequence ID" value="NXT88333.1"/>
    <property type="molecule type" value="Genomic_DNA"/>
</dbReference>
<organism evidence="12 13">
    <name type="scientific">Anhinga rufa</name>
    <name type="common">African darter</name>
    <dbReference type="NCBI Taxonomy" id="317792"/>
    <lineage>
        <taxon>Eukaryota</taxon>
        <taxon>Metazoa</taxon>
        <taxon>Chordata</taxon>
        <taxon>Craniata</taxon>
        <taxon>Vertebrata</taxon>
        <taxon>Euteleostomi</taxon>
        <taxon>Archelosauria</taxon>
        <taxon>Archosauria</taxon>
        <taxon>Dinosauria</taxon>
        <taxon>Saurischia</taxon>
        <taxon>Theropoda</taxon>
        <taxon>Coelurosauria</taxon>
        <taxon>Aves</taxon>
        <taxon>Neognathae</taxon>
        <taxon>Neoaves</taxon>
        <taxon>Aequornithes</taxon>
        <taxon>Suliformes</taxon>
        <taxon>Anhingidae</taxon>
        <taxon>Anhinga</taxon>
    </lineage>
</organism>
<name>A0A7L3G5B7_9AVES</name>
<keyword evidence="2" id="KW-0433">Leucine-rich repeat</keyword>
<feature type="non-terminal residue" evidence="12">
    <location>
        <position position="484"/>
    </location>
</feature>
<feature type="non-terminal residue" evidence="12">
    <location>
        <position position="1"/>
    </location>
</feature>
<feature type="domain" description="Protein kinase" evidence="10">
    <location>
        <begin position="372"/>
        <end position="484"/>
    </location>
</feature>
<dbReference type="InterPro" id="IPR020461">
    <property type="entry name" value="NTRK1"/>
</dbReference>
<accession>A0A7L3G5B7</accession>
<dbReference type="InterPro" id="IPR031635">
    <property type="entry name" value="NTRK_LRRCT"/>
</dbReference>
<dbReference type="InterPro" id="IPR001245">
    <property type="entry name" value="Ser-Thr/Tyr_kinase_cat_dom"/>
</dbReference>
<evidence type="ECO:0000256" key="4">
    <source>
        <dbReference type="ARBA" id="ARBA00023136"/>
    </source>
</evidence>
<dbReference type="SUPFAM" id="SSF48726">
    <property type="entry name" value="Immunoglobulin"/>
    <property type="match status" value="2"/>
</dbReference>